<feature type="transmembrane region" description="Helical" evidence="7">
    <location>
        <begin position="246"/>
        <end position="272"/>
    </location>
</feature>
<proteinExistence type="predicted"/>
<evidence type="ECO:0000256" key="6">
    <source>
        <dbReference type="SAM" id="MobiDB-lite"/>
    </source>
</evidence>
<dbReference type="Proteomes" id="UP001183176">
    <property type="component" value="Unassembled WGS sequence"/>
</dbReference>
<keyword evidence="4 7" id="KW-1133">Transmembrane helix</keyword>
<keyword evidence="2" id="KW-1003">Cell membrane</keyword>
<evidence type="ECO:0000256" key="4">
    <source>
        <dbReference type="ARBA" id="ARBA00022989"/>
    </source>
</evidence>
<evidence type="ECO:0000313" key="8">
    <source>
        <dbReference type="EMBL" id="MDT0261055.1"/>
    </source>
</evidence>
<evidence type="ECO:0000256" key="1">
    <source>
        <dbReference type="ARBA" id="ARBA00004651"/>
    </source>
</evidence>
<dbReference type="EMBL" id="JAVREH010000006">
    <property type="protein sequence ID" value="MDT0261055.1"/>
    <property type="molecule type" value="Genomic_DNA"/>
</dbReference>
<evidence type="ECO:0000256" key="3">
    <source>
        <dbReference type="ARBA" id="ARBA00022692"/>
    </source>
</evidence>
<protein>
    <submittedName>
        <fullName evidence="8">YhjD/YihY/BrkB family envelope integrity protein</fullName>
    </submittedName>
</protein>
<dbReference type="InterPro" id="IPR017039">
    <property type="entry name" value="Virul_fac_BrkB"/>
</dbReference>
<keyword evidence="9" id="KW-1185">Reference proteome</keyword>
<dbReference type="PANTHER" id="PTHR30213">
    <property type="entry name" value="INNER MEMBRANE PROTEIN YHJD"/>
    <property type="match status" value="1"/>
</dbReference>
<evidence type="ECO:0000256" key="7">
    <source>
        <dbReference type="SAM" id="Phobius"/>
    </source>
</evidence>
<comment type="subcellular location">
    <subcellularLocation>
        <location evidence="1">Cell membrane</location>
        <topology evidence="1">Multi-pass membrane protein</topology>
    </subcellularLocation>
</comment>
<feature type="transmembrane region" description="Helical" evidence="7">
    <location>
        <begin position="31"/>
        <end position="52"/>
    </location>
</feature>
<keyword evidence="3 7" id="KW-0812">Transmembrane</keyword>
<sequence>MISQRGVGRLAIRTVSSAWNHRVLGLSAEAAFWQLLSLPSLFLGMLAALGYFSEWVGPDAVGRVRENLLTGFSRAFSPQVVDQLIAPVVNQVLREGRADVISVGFVLALWAGSSATATFVNTITIAYGMRDLRGAVRSRLLALGIYLGSILVGVIVLPALVLGPTVLPRLFPAQARHAADRVISDAYWPAVMLLLLLGLTSLYHLAPPRRLPWRRGVPGALLAMVIFLAGSAGLREYISFIVAHNHAYGTLAAPIAALLFFFLLALGVLLGAEFNAEIEKSSPTTRATRGRARGWQRLEDGQEPPPAGIDS</sequence>
<accession>A0ABU2J7U0</accession>
<name>A0ABU2J7U0_9ACTN</name>
<feature type="transmembrane region" description="Helical" evidence="7">
    <location>
        <begin position="217"/>
        <end position="234"/>
    </location>
</feature>
<reference evidence="9" key="1">
    <citation type="submission" date="2023-07" db="EMBL/GenBank/DDBJ databases">
        <title>30 novel species of actinomycetes from the DSMZ collection.</title>
        <authorList>
            <person name="Nouioui I."/>
        </authorList>
    </citation>
    <scope>NUCLEOTIDE SEQUENCE [LARGE SCALE GENOMIC DNA]</scope>
    <source>
        <strain evidence="9">DSM 44399</strain>
    </source>
</reference>
<gene>
    <name evidence="8" type="ORF">RM423_06565</name>
</gene>
<dbReference type="PANTHER" id="PTHR30213:SF0">
    <property type="entry name" value="UPF0761 MEMBRANE PROTEIN YIHY"/>
    <property type="match status" value="1"/>
</dbReference>
<comment type="caution">
    <text evidence="8">The sequence shown here is derived from an EMBL/GenBank/DDBJ whole genome shotgun (WGS) entry which is preliminary data.</text>
</comment>
<dbReference type="PIRSF" id="PIRSF035875">
    <property type="entry name" value="RNase_BN"/>
    <property type="match status" value="1"/>
</dbReference>
<dbReference type="RefSeq" id="WP_311422211.1">
    <property type="nucleotide sequence ID" value="NZ_JAVREH010000006.1"/>
</dbReference>
<feature type="transmembrane region" description="Helical" evidence="7">
    <location>
        <begin position="186"/>
        <end position="205"/>
    </location>
</feature>
<feature type="transmembrane region" description="Helical" evidence="7">
    <location>
        <begin position="100"/>
        <end position="128"/>
    </location>
</feature>
<organism evidence="8 9">
    <name type="scientific">Jatrophihabitans lederbergiae</name>
    <dbReference type="NCBI Taxonomy" id="3075547"/>
    <lineage>
        <taxon>Bacteria</taxon>
        <taxon>Bacillati</taxon>
        <taxon>Actinomycetota</taxon>
        <taxon>Actinomycetes</taxon>
        <taxon>Jatrophihabitantales</taxon>
        <taxon>Jatrophihabitantaceae</taxon>
        <taxon>Jatrophihabitans</taxon>
    </lineage>
</organism>
<evidence type="ECO:0000256" key="2">
    <source>
        <dbReference type="ARBA" id="ARBA00022475"/>
    </source>
</evidence>
<evidence type="ECO:0000256" key="5">
    <source>
        <dbReference type="ARBA" id="ARBA00023136"/>
    </source>
</evidence>
<dbReference type="Pfam" id="PF03631">
    <property type="entry name" value="Virul_fac_BrkB"/>
    <property type="match status" value="1"/>
</dbReference>
<evidence type="ECO:0000313" key="9">
    <source>
        <dbReference type="Proteomes" id="UP001183176"/>
    </source>
</evidence>
<keyword evidence="5 7" id="KW-0472">Membrane</keyword>
<feature type="transmembrane region" description="Helical" evidence="7">
    <location>
        <begin position="140"/>
        <end position="166"/>
    </location>
</feature>
<feature type="region of interest" description="Disordered" evidence="6">
    <location>
        <begin position="281"/>
        <end position="311"/>
    </location>
</feature>